<name>A0A8S1KKD1_PARPR</name>
<comment type="caution">
    <text evidence="1">The sequence shown here is derived from an EMBL/GenBank/DDBJ whole genome shotgun (WGS) entry which is preliminary data.</text>
</comment>
<organism evidence="1 2">
    <name type="scientific">Paramecium primaurelia</name>
    <dbReference type="NCBI Taxonomy" id="5886"/>
    <lineage>
        <taxon>Eukaryota</taxon>
        <taxon>Sar</taxon>
        <taxon>Alveolata</taxon>
        <taxon>Ciliophora</taxon>
        <taxon>Intramacronucleata</taxon>
        <taxon>Oligohymenophorea</taxon>
        <taxon>Peniculida</taxon>
        <taxon>Parameciidae</taxon>
        <taxon>Paramecium</taxon>
    </lineage>
</organism>
<dbReference type="EMBL" id="CAJJDM010000020">
    <property type="protein sequence ID" value="CAD8054851.1"/>
    <property type="molecule type" value="Genomic_DNA"/>
</dbReference>
<dbReference type="Proteomes" id="UP000688137">
    <property type="component" value="Unassembled WGS sequence"/>
</dbReference>
<accession>A0A8S1KKD1</accession>
<gene>
    <name evidence="1" type="ORF">PPRIM_AZ9-3.1.T0220239</name>
</gene>
<dbReference type="AlphaFoldDB" id="A0A8S1KKD1"/>
<reference evidence="1" key="1">
    <citation type="submission" date="2021-01" db="EMBL/GenBank/DDBJ databases">
        <authorList>
            <consortium name="Genoscope - CEA"/>
            <person name="William W."/>
        </authorList>
    </citation>
    <scope>NUCLEOTIDE SEQUENCE</scope>
</reference>
<keyword evidence="2" id="KW-1185">Reference proteome</keyword>
<dbReference type="OMA" id="FPKFAYI"/>
<evidence type="ECO:0000313" key="2">
    <source>
        <dbReference type="Proteomes" id="UP000688137"/>
    </source>
</evidence>
<proteinExistence type="predicted"/>
<protein>
    <submittedName>
        <fullName evidence="1">Uncharacterized protein</fullName>
    </submittedName>
</protein>
<sequence length="907" mass="108867">MNCNKQIEMNGKNSATISKIELVATKFSLTQTDICIIQQALFKSNKQQTEKDDIKKRIGDQQSLIYYSLYRKRKQNSDKEIFNDQIENTKDINIKLSKQYLIDNQFNYKLYEFQSYKQRQLEKIAQIKDKKQSQMLLELLDQLQMEENQDFLFQVINLYMVLKEGLNLEYQNIVLLHQNFHPKHNLLLHISSVVQSILCQGITINNNKEYEQNQIIDFPKFAYINLTGHESLDNLQFWTDINYYYQNFCLYFSIYDSQKCQNFKQNHRQIIIPSSKNMISEFEMKIIFNFYIRTKLIQLKPTIIYVDICNTEQFSINLTALEKLLKKLRKFSRVVIHIKYDMNSQNLEKSSLEFSRTLNACLFGLQRIYNVGKYQSYRQILEKLDDSIIYIDKTIKENFKQNQLVNYLQLQKLCMQGKKNHIIQMRRKKRRFFLIQEKDNILITARDQQKKIIQFDRVVISYQNKIIILLDFNNQKFYYNCFKDLSTNVNDLQKNEDEKFVFTEFKENQFLKGKIINVIVIINQQYILFAYPIINNQTTQEKNENEYSKLKGNEDIILSYSLVENNWQIIQRDQMNSKIGDTLYFEDNTKTEQLIKQLREQIIVGQTVCYQSNTLLQEHFQGYQIYNLFGGEVIDSFKPMNLIEYLFIDVKNNCFFSKFIKRRTNPYEGSLKPSPYQLVLPIRNIQSLGKNKEINCAYLILRPWNQTKNNYYEAMLNPQNLCKAQLVFLWIQEQQKDKYRTIFIDIEYKVSNDSEYRFNILELINEDVNWIEIEDQNESQSQTNINQWKWKAIYTNYMKIKNLQFLTKQKKQDNIEKDQQTNFLNKDNFEKNILKGLFFTFEFTIQLTYNCQSNDDNSKIQQNKFIDKSETFFSESGKINPYQKLSPFNSDDWSIQTEISWYEKGEK</sequence>
<evidence type="ECO:0000313" key="1">
    <source>
        <dbReference type="EMBL" id="CAD8054851.1"/>
    </source>
</evidence>